<accession>A0A1G6XGX6</accession>
<dbReference type="PANTHER" id="PTHR43630:SF1">
    <property type="entry name" value="POLY-BETA-1,6-N-ACETYL-D-GLUCOSAMINE SYNTHASE"/>
    <property type="match status" value="1"/>
</dbReference>
<keyword evidence="4" id="KW-0812">Transmembrane</keyword>
<dbReference type="Gene3D" id="3.90.550.10">
    <property type="entry name" value="Spore Coat Polysaccharide Biosynthesis Protein SpsA, Chain A"/>
    <property type="match status" value="1"/>
</dbReference>
<dbReference type="InterPro" id="IPR029044">
    <property type="entry name" value="Nucleotide-diphossugar_trans"/>
</dbReference>
<dbReference type="GO" id="GO:0016757">
    <property type="term" value="F:glycosyltransferase activity"/>
    <property type="evidence" value="ECO:0007669"/>
    <property type="project" value="UniProtKB-KW"/>
</dbReference>
<feature type="domain" description="Glycosyltransferase 2-like" evidence="5">
    <location>
        <begin position="46"/>
        <end position="189"/>
    </location>
</feature>
<dbReference type="Pfam" id="PF00535">
    <property type="entry name" value="Glycos_transf_2"/>
    <property type="match status" value="1"/>
</dbReference>
<feature type="transmembrane region" description="Helical" evidence="4">
    <location>
        <begin position="295"/>
        <end position="311"/>
    </location>
</feature>
<feature type="transmembrane region" description="Helical" evidence="4">
    <location>
        <begin position="6"/>
        <end position="31"/>
    </location>
</feature>
<evidence type="ECO:0000313" key="7">
    <source>
        <dbReference type="Proteomes" id="UP000199344"/>
    </source>
</evidence>
<sequence length="385" mass="41438">MIEAIFWVSAAMLFYSVAGYGLILLALAACLPARRSASGPPPRRVSFLIAAYNEAPVIAEKLRNCLSLDSGGAEVEIVLVSDGSSDDTVSRARSVRDRRIAVIAAPRLGKAEALGLGLLECGGDVVVFSDANAMLEPGSLAALLRHFADPQIGGVCGRITVRSTRGTGGMGYAESLYWRYDQALKRAESRLGGAVSAQGSVYAMRRELAAAPAPGCTDDFIISTGAVAAGRRLVFEPDAQTVERVTEQAGAEMGRRIRSSERGWRSLMRVAGLMNPLRHGLYAWQLISHKLVRRLNPLFLALLFASSLLLIGQGAFYSAIAAVQILFYLAALAGLLIPRLRRIKAVAVAGFVVMAHLAMARGFWRYISGRKSLLWTPAREPEPRP</sequence>
<dbReference type="Proteomes" id="UP000199344">
    <property type="component" value="Unassembled WGS sequence"/>
</dbReference>
<keyword evidence="7" id="KW-1185">Reference proteome</keyword>
<evidence type="ECO:0000256" key="4">
    <source>
        <dbReference type="SAM" id="Phobius"/>
    </source>
</evidence>
<keyword evidence="2" id="KW-0328">Glycosyltransferase</keyword>
<evidence type="ECO:0000256" key="3">
    <source>
        <dbReference type="ARBA" id="ARBA00022679"/>
    </source>
</evidence>
<keyword evidence="4" id="KW-1133">Transmembrane helix</keyword>
<dbReference type="STRING" id="591205.SAMN05421538_102392"/>
<dbReference type="RefSeq" id="WP_245727093.1">
    <property type="nucleotide sequence ID" value="NZ_FNAH01000002.1"/>
</dbReference>
<dbReference type="InterPro" id="IPR001173">
    <property type="entry name" value="Glyco_trans_2-like"/>
</dbReference>
<name>A0A1G6XGX6_9RHOB</name>
<protein>
    <submittedName>
        <fullName evidence="6">Glycosyltransferase, catalytic subunit of cellulose synthase and poly-beta-1,6-N-acetylglucosamine synthase</fullName>
    </submittedName>
</protein>
<evidence type="ECO:0000256" key="1">
    <source>
        <dbReference type="ARBA" id="ARBA00006739"/>
    </source>
</evidence>
<reference evidence="6 7" key="1">
    <citation type="submission" date="2016-10" db="EMBL/GenBank/DDBJ databases">
        <authorList>
            <person name="de Groot N.N."/>
        </authorList>
    </citation>
    <scope>NUCLEOTIDE SEQUENCE [LARGE SCALE GENOMIC DNA]</scope>
    <source>
        <strain evidence="6 7">DSM 22220</strain>
    </source>
</reference>
<dbReference type="SUPFAM" id="SSF53448">
    <property type="entry name" value="Nucleotide-diphospho-sugar transferases"/>
    <property type="match status" value="1"/>
</dbReference>
<keyword evidence="3 6" id="KW-0808">Transferase</keyword>
<dbReference type="AlphaFoldDB" id="A0A1G6XGX6"/>
<proteinExistence type="inferred from homology"/>
<organism evidence="6 7">
    <name type="scientific">Paracoccus isoporae</name>
    <dbReference type="NCBI Taxonomy" id="591205"/>
    <lineage>
        <taxon>Bacteria</taxon>
        <taxon>Pseudomonadati</taxon>
        <taxon>Pseudomonadota</taxon>
        <taxon>Alphaproteobacteria</taxon>
        <taxon>Rhodobacterales</taxon>
        <taxon>Paracoccaceae</taxon>
        <taxon>Paracoccus</taxon>
    </lineage>
</organism>
<comment type="similarity">
    <text evidence="1">Belongs to the glycosyltransferase 2 family.</text>
</comment>
<evidence type="ECO:0000313" key="6">
    <source>
        <dbReference type="EMBL" id="SDD77043.1"/>
    </source>
</evidence>
<evidence type="ECO:0000259" key="5">
    <source>
        <dbReference type="Pfam" id="PF00535"/>
    </source>
</evidence>
<gene>
    <name evidence="6" type="ORF">SAMN05421538_102392</name>
</gene>
<feature type="transmembrane region" description="Helical" evidence="4">
    <location>
        <begin position="345"/>
        <end position="364"/>
    </location>
</feature>
<dbReference type="PANTHER" id="PTHR43630">
    <property type="entry name" value="POLY-BETA-1,6-N-ACETYL-D-GLUCOSAMINE SYNTHASE"/>
    <property type="match status" value="1"/>
</dbReference>
<feature type="transmembrane region" description="Helical" evidence="4">
    <location>
        <begin position="317"/>
        <end position="338"/>
    </location>
</feature>
<keyword evidence="4" id="KW-0472">Membrane</keyword>
<dbReference type="EMBL" id="FNAH01000002">
    <property type="protein sequence ID" value="SDD77043.1"/>
    <property type="molecule type" value="Genomic_DNA"/>
</dbReference>
<evidence type="ECO:0000256" key="2">
    <source>
        <dbReference type="ARBA" id="ARBA00022676"/>
    </source>
</evidence>